<evidence type="ECO:0000313" key="1">
    <source>
        <dbReference type="EMBL" id="KKN74820.1"/>
    </source>
</evidence>
<proteinExistence type="predicted"/>
<organism evidence="1">
    <name type="scientific">marine sediment metagenome</name>
    <dbReference type="NCBI Taxonomy" id="412755"/>
    <lineage>
        <taxon>unclassified sequences</taxon>
        <taxon>metagenomes</taxon>
        <taxon>ecological metagenomes</taxon>
    </lineage>
</organism>
<gene>
    <name evidence="1" type="ORF">LCGC14_0387130</name>
</gene>
<name>A0A0F9T0S2_9ZZZZ</name>
<protein>
    <submittedName>
        <fullName evidence="1">Uncharacterized protein</fullName>
    </submittedName>
</protein>
<dbReference type="EMBL" id="LAZR01000320">
    <property type="protein sequence ID" value="KKN74820.1"/>
    <property type="molecule type" value="Genomic_DNA"/>
</dbReference>
<reference evidence="1" key="1">
    <citation type="journal article" date="2015" name="Nature">
        <title>Complex archaea that bridge the gap between prokaryotes and eukaryotes.</title>
        <authorList>
            <person name="Spang A."/>
            <person name="Saw J.H."/>
            <person name="Jorgensen S.L."/>
            <person name="Zaremba-Niedzwiedzka K."/>
            <person name="Martijn J."/>
            <person name="Lind A.E."/>
            <person name="van Eijk R."/>
            <person name="Schleper C."/>
            <person name="Guy L."/>
            <person name="Ettema T.J."/>
        </authorList>
    </citation>
    <scope>NUCLEOTIDE SEQUENCE</scope>
</reference>
<sequence length="68" mass="7843">MSEWKMVVWPGVPLLLAHNMNEAYEKTPGINKVGIVESAAVFRTIETNKRYVVYQTKTMRVFRPTEDA</sequence>
<comment type="caution">
    <text evidence="1">The sequence shown here is derived from an EMBL/GenBank/DDBJ whole genome shotgun (WGS) entry which is preliminary data.</text>
</comment>
<accession>A0A0F9T0S2</accession>
<dbReference type="AlphaFoldDB" id="A0A0F9T0S2"/>